<accession>A0A938YQV1</accession>
<feature type="transmembrane region" description="Helical" evidence="1">
    <location>
        <begin position="212"/>
        <end position="231"/>
    </location>
</feature>
<protein>
    <submittedName>
        <fullName evidence="2">OpgC domain-containing protein</fullName>
    </submittedName>
</protein>
<dbReference type="RefSeq" id="WP_205257887.1">
    <property type="nucleotide sequence ID" value="NZ_BAAAPV010000005.1"/>
</dbReference>
<feature type="transmembrane region" description="Helical" evidence="1">
    <location>
        <begin position="347"/>
        <end position="365"/>
    </location>
</feature>
<proteinExistence type="predicted"/>
<dbReference type="PANTHER" id="PTHR38592:SF3">
    <property type="entry name" value="BLL4819 PROTEIN"/>
    <property type="match status" value="1"/>
</dbReference>
<evidence type="ECO:0000313" key="2">
    <source>
        <dbReference type="EMBL" id="MBM9477777.1"/>
    </source>
</evidence>
<feature type="transmembrane region" description="Helical" evidence="1">
    <location>
        <begin position="243"/>
        <end position="261"/>
    </location>
</feature>
<feature type="transmembrane region" description="Helical" evidence="1">
    <location>
        <begin position="150"/>
        <end position="172"/>
    </location>
</feature>
<dbReference type="InterPro" id="IPR014550">
    <property type="entry name" value="UCP028704_OpgC"/>
</dbReference>
<feature type="transmembrane region" description="Helical" evidence="1">
    <location>
        <begin position="179"/>
        <end position="200"/>
    </location>
</feature>
<feature type="transmembrane region" description="Helical" evidence="1">
    <location>
        <begin position="57"/>
        <end position="77"/>
    </location>
</feature>
<dbReference type="EMBL" id="JAERWL010000012">
    <property type="protein sequence ID" value="MBM9477777.1"/>
    <property type="molecule type" value="Genomic_DNA"/>
</dbReference>
<evidence type="ECO:0000256" key="1">
    <source>
        <dbReference type="SAM" id="Phobius"/>
    </source>
</evidence>
<feature type="transmembrane region" description="Helical" evidence="1">
    <location>
        <begin position="98"/>
        <end position="118"/>
    </location>
</feature>
<comment type="caution">
    <text evidence="2">The sequence shown here is derived from an EMBL/GenBank/DDBJ whole genome shotgun (WGS) entry which is preliminary data.</text>
</comment>
<keyword evidence="1" id="KW-0812">Transmembrane</keyword>
<dbReference type="PANTHER" id="PTHR38592">
    <property type="entry name" value="BLL4819 PROTEIN"/>
    <property type="match status" value="1"/>
</dbReference>
<dbReference type="AlphaFoldDB" id="A0A938YQV1"/>
<keyword evidence="3" id="KW-1185">Reference proteome</keyword>
<evidence type="ECO:0000313" key="3">
    <source>
        <dbReference type="Proteomes" id="UP000663801"/>
    </source>
</evidence>
<keyword evidence="1" id="KW-0472">Membrane</keyword>
<name>A0A938YQV1_9ACTN</name>
<organism evidence="2 3">
    <name type="scientific">Nakamurella flavida</name>
    <dbReference type="NCBI Taxonomy" id="363630"/>
    <lineage>
        <taxon>Bacteria</taxon>
        <taxon>Bacillati</taxon>
        <taxon>Actinomycetota</taxon>
        <taxon>Actinomycetes</taxon>
        <taxon>Nakamurellales</taxon>
        <taxon>Nakamurellaceae</taxon>
        <taxon>Nakamurella</taxon>
    </lineage>
</organism>
<gene>
    <name evidence="2" type="primary">opgC</name>
    <name evidence="2" type="ORF">JL107_15100</name>
</gene>
<feature type="transmembrane region" description="Helical" evidence="1">
    <location>
        <begin position="281"/>
        <end position="303"/>
    </location>
</feature>
<dbReference type="Proteomes" id="UP000663801">
    <property type="component" value="Unassembled WGS sequence"/>
</dbReference>
<reference evidence="2" key="1">
    <citation type="submission" date="2021-01" db="EMBL/GenBank/DDBJ databases">
        <title>KCTC 19127 draft genome.</title>
        <authorList>
            <person name="An D."/>
        </authorList>
    </citation>
    <scope>NUCLEOTIDE SEQUENCE</scope>
    <source>
        <strain evidence="2">KCTC 19127</strain>
    </source>
</reference>
<dbReference type="Pfam" id="PF10129">
    <property type="entry name" value="OpgC_C"/>
    <property type="match status" value="1"/>
</dbReference>
<feature type="transmembrane region" description="Helical" evidence="1">
    <location>
        <begin position="324"/>
        <end position="341"/>
    </location>
</feature>
<keyword evidence="1" id="KW-1133">Transmembrane helix</keyword>
<sequence length="388" mass="40807">MDVQRPAGDGRPAADVGAAPRDGRLTELDVLRGLCIVSMATAHLAAGSVSWQLLHAAVWIDGAVGFVFLSGLVLGMVQRGRVDRRGPAAASRAVLRRTGVVYAGHVALCLLAFAVVALDPARSARLGSVELAGGTGPALLSTLTLRINPAYASILSLYVVLLLGALLGTALLRRGLWPVVLGLSAVLYAVGLIWPTPFTFTPRPGVPGAVNAAAWQLLFALALCLGWAWRSPRVRAWVGRPDIGLAAAGLVVLLAVAAWWIELTQRTPPAAVRLVFGEGTLGPGTIAMAVLAFLALLPAARWATRVAPAVMSPLARIGRHSLDCYLILSTVVLVTPSLFRADPSSPTGDLLVLEVLLVCWMWSLLRDRWAGRSRARPGTAAVSGRPAR</sequence>